<dbReference type="InterPro" id="IPR011691">
    <property type="entry name" value="Vesicle_transpt_SFT2"/>
</dbReference>
<evidence type="ECO:0000256" key="8">
    <source>
        <dbReference type="ARBA" id="ARBA00025800"/>
    </source>
</evidence>
<protein>
    <recommendedName>
        <fullName evidence="9">Vesicle transport protein</fullName>
    </recommendedName>
</protein>
<feature type="transmembrane region" description="Helical" evidence="9">
    <location>
        <begin position="103"/>
        <end position="125"/>
    </location>
</feature>
<organism evidence="11 12">
    <name type="scientific">Poecilia mexicana</name>
    <dbReference type="NCBI Taxonomy" id="48701"/>
    <lineage>
        <taxon>Eukaryota</taxon>
        <taxon>Metazoa</taxon>
        <taxon>Chordata</taxon>
        <taxon>Craniata</taxon>
        <taxon>Vertebrata</taxon>
        <taxon>Euteleostomi</taxon>
        <taxon>Actinopterygii</taxon>
        <taxon>Neopterygii</taxon>
        <taxon>Teleostei</taxon>
        <taxon>Neoteleostei</taxon>
        <taxon>Acanthomorphata</taxon>
        <taxon>Ovalentaria</taxon>
        <taxon>Atherinomorphae</taxon>
        <taxon>Cyprinodontiformes</taxon>
        <taxon>Poeciliidae</taxon>
        <taxon>Poeciliinae</taxon>
        <taxon>Poecilia</taxon>
    </lineage>
</organism>
<evidence type="ECO:0000313" key="11">
    <source>
        <dbReference type="Ensembl" id="ENSPMEP00000023005.1"/>
    </source>
</evidence>
<comment type="caution">
    <text evidence="9">Lacks conserved residue(s) required for the propagation of feature annotation.</text>
</comment>
<evidence type="ECO:0000256" key="1">
    <source>
        <dbReference type="ARBA" id="ARBA00003566"/>
    </source>
</evidence>
<evidence type="ECO:0000256" key="10">
    <source>
        <dbReference type="SAM" id="MobiDB-lite"/>
    </source>
</evidence>
<feature type="region of interest" description="Disordered" evidence="10">
    <location>
        <begin position="222"/>
        <end position="241"/>
    </location>
</feature>
<evidence type="ECO:0000256" key="9">
    <source>
        <dbReference type="RuleBase" id="RU363111"/>
    </source>
</evidence>
<dbReference type="Pfam" id="PF04178">
    <property type="entry name" value="Got1"/>
    <property type="match status" value="1"/>
</dbReference>
<keyword evidence="4 9" id="KW-0812">Transmembrane</keyword>
<dbReference type="Proteomes" id="UP000261480">
    <property type="component" value="Unplaced"/>
</dbReference>
<evidence type="ECO:0000313" key="12">
    <source>
        <dbReference type="Proteomes" id="UP000261480"/>
    </source>
</evidence>
<dbReference type="GO" id="GO:0016020">
    <property type="term" value="C:membrane"/>
    <property type="evidence" value="ECO:0007669"/>
    <property type="project" value="UniProtKB-SubCell"/>
</dbReference>
<comment type="function">
    <text evidence="1 9">May be involved in fusion of retrograde transport vesicles derived from an endocytic compartment with the Golgi complex.</text>
</comment>
<reference evidence="11" key="1">
    <citation type="submission" date="2025-08" db="UniProtKB">
        <authorList>
            <consortium name="Ensembl"/>
        </authorList>
    </citation>
    <scope>IDENTIFICATION</scope>
</reference>
<dbReference type="PANTHER" id="PTHR23137:SF1">
    <property type="entry name" value="VESICLE TRANSPORT PROTEIN SFT2B"/>
    <property type="match status" value="1"/>
</dbReference>
<dbReference type="Ensembl" id="ENSPMET00000011278.1">
    <property type="protein sequence ID" value="ENSPMEP00000023005.1"/>
    <property type="gene ID" value="ENSPMEG00000004270.1"/>
</dbReference>
<sequence>MDKLKQVLGGQDGGGSSDGSGILERANQASTLAWGTRMKGFLICFILGAVCSILATCLLWIPGFGLPVFAVLYTVGNLCALASTMFLIGPLRQLKNMCAKVRALATAIMLVCLVLTLCAAFWVSIGLCVKTSWFCCWLLELCGSGSGSAVEEQRLGAAVLRAAVSGLHLVKHTPEHTHRNTRTHTHTHTHTHTGSCLTCLTSAFCAAGTACLTSHSPGKLTPEASGSAHLDPSEPANQVSPAVFQRRRHQAVLHLHVDPPIRTQDAGVCIQSGIRVFIY</sequence>
<keyword evidence="6 9" id="KW-1133">Transmembrane helix</keyword>
<keyword evidence="5 9" id="KW-0653">Protein transport</keyword>
<feature type="region of interest" description="Disordered" evidence="10">
    <location>
        <begin position="1"/>
        <end position="22"/>
    </location>
</feature>
<evidence type="ECO:0000256" key="6">
    <source>
        <dbReference type="ARBA" id="ARBA00022989"/>
    </source>
</evidence>
<evidence type="ECO:0000256" key="5">
    <source>
        <dbReference type="ARBA" id="ARBA00022927"/>
    </source>
</evidence>
<keyword evidence="7 9" id="KW-0472">Membrane</keyword>
<dbReference type="GO" id="GO:0016192">
    <property type="term" value="P:vesicle-mediated transport"/>
    <property type="evidence" value="ECO:0007669"/>
    <property type="project" value="InterPro"/>
</dbReference>
<dbReference type="GO" id="GO:0015031">
    <property type="term" value="P:protein transport"/>
    <property type="evidence" value="ECO:0007669"/>
    <property type="project" value="UniProtKB-KW"/>
</dbReference>
<dbReference type="AlphaFoldDB" id="A0A3B3Y7E8"/>
<evidence type="ECO:0000256" key="3">
    <source>
        <dbReference type="ARBA" id="ARBA00022448"/>
    </source>
</evidence>
<evidence type="ECO:0000256" key="7">
    <source>
        <dbReference type="ARBA" id="ARBA00023136"/>
    </source>
</evidence>
<dbReference type="PANTHER" id="PTHR23137">
    <property type="entry name" value="VESICLE TRANSPORT PROTEIN-RELATED"/>
    <property type="match status" value="1"/>
</dbReference>
<dbReference type="GO" id="GO:0005737">
    <property type="term" value="C:cytoplasm"/>
    <property type="evidence" value="ECO:0007669"/>
    <property type="project" value="UniProtKB-ARBA"/>
</dbReference>
<evidence type="ECO:0000256" key="4">
    <source>
        <dbReference type="ARBA" id="ARBA00022692"/>
    </source>
</evidence>
<accession>A0A3B3Y7E8</accession>
<feature type="transmembrane region" description="Helical" evidence="9">
    <location>
        <begin position="67"/>
        <end position="91"/>
    </location>
</feature>
<keyword evidence="3 9" id="KW-0813">Transport</keyword>
<evidence type="ECO:0000256" key="2">
    <source>
        <dbReference type="ARBA" id="ARBA00004141"/>
    </source>
</evidence>
<comment type="subcellular location">
    <subcellularLocation>
        <location evidence="2 9">Membrane</location>
        <topology evidence="2 9">Multi-pass membrane protein</topology>
    </subcellularLocation>
</comment>
<comment type="similarity">
    <text evidence="8 9">Belongs to the SFT2 family.</text>
</comment>
<reference evidence="11" key="2">
    <citation type="submission" date="2025-09" db="UniProtKB">
        <authorList>
            <consortium name="Ensembl"/>
        </authorList>
    </citation>
    <scope>IDENTIFICATION</scope>
</reference>
<feature type="transmembrane region" description="Helical" evidence="9">
    <location>
        <begin position="40"/>
        <end position="61"/>
    </location>
</feature>
<dbReference type="GO" id="GO:0012505">
    <property type="term" value="C:endomembrane system"/>
    <property type="evidence" value="ECO:0007669"/>
    <property type="project" value="UniProtKB-ARBA"/>
</dbReference>
<keyword evidence="12" id="KW-1185">Reference proteome</keyword>
<dbReference type="STRING" id="48701.ENSPMEP00000023005"/>
<name>A0A3B3Y7E8_9TELE</name>
<proteinExistence type="inferred from homology"/>
<dbReference type="InterPro" id="IPR007305">
    <property type="entry name" value="Vesicle_transpt_Got1/SFT2"/>
</dbReference>